<feature type="compositionally biased region" description="Pro residues" evidence="2">
    <location>
        <begin position="270"/>
        <end position="300"/>
    </location>
</feature>
<dbReference type="VEuPathDB" id="VectorBase:CSON001319"/>
<dbReference type="PROSITE" id="PS51232">
    <property type="entry name" value="GBD_FH3"/>
    <property type="match status" value="1"/>
</dbReference>
<feature type="compositionally biased region" description="Basic and acidic residues" evidence="2">
    <location>
        <begin position="1288"/>
        <end position="1300"/>
    </location>
</feature>
<name>A0A336K184_CULSO</name>
<evidence type="ECO:0000259" key="3">
    <source>
        <dbReference type="PROSITE" id="PS51232"/>
    </source>
</evidence>
<feature type="compositionally biased region" description="Polar residues" evidence="2">
    <location>
        <begin position="1302"/>
        <end position="1316"/>
    </location>
</feature>
<accession>A0A336K184</accession>
<feature type="compositionally biased region" description="Polar residues" evidence="2">
    <location>
        <begin position="1525"/>
        <end position="1534"/>
    </location>
</feature>
<dbReference type="InterPro" id="IPR011989">
    <property type="entry name" value="ARM-like"/>
</dbReference>
<dbReference type="Gene3D" id="1.20.58.2220">
    <property type="entry name" value="Formin, FH2 domain"/>
    <property type="match status" value="1"/>
</dbReference>
<dbReference type="Gene3D" id="1.25.10.10">
    <property type="entry name" value="Leucine-rich Repeat Variant"/>
    <property type="match status" value="1"/>
</dbReference>
<dbReference type="GO" id="GO:0003779">
    <property type="term" value="F:actin binding"/>
    <property type="evidence" value="ECO:0007669"/>
    <property type="project" value="InterPro"/>
</dbReference>
<feature type="compositionally biased region" description="Low complexity" evidence="2">
    <location>
        <begin position="1484"/>
        <end position="1500"/>
    </location>
</feature>
<feature type="compositionally biased region" description="Polar residues" evidence="2">
    <location>
        <begin position="253"/>
        <end position="265"/>
    </location>
</feature>
<dbReference type="SUPFAM" id="SSF48371">
    <property type="entry name" value="ARM repeat"/>
    <property type="match status" value="1"/>
</dbReference>
<feature type="region of interest" description="Disordered" evidence="2">
    <location>
        <begin position="739"/>
        <end position="758"/>
    </location>
</feature>
<dbReference type="PANTHER" id="PTHR46345:SF8">
    <property type="entry name" value="FORMIN 3, ISOFORM B"/>
    <property type="match status" value="1"/>
</dbReference>
<feature type="compositionally biased region" description="Polar residues" evidence="2">
    <location>
        <begin position="1559"/>
        <end position="1572"/>
    </location>
</feature>
<dbReference type="InterPro" id="IPR016024">
    <property type="entry name" value="ARM-type_fold"/>
</dbReference>
<dbReference type="InterPro" id="IPR042201">
    <property type="entry name" value="FH2_Formin_sf"/>
</dbReference>
<feature type="compositionally biased region" description="Basic and acidic residues" evidence="2">
    <location>
        <begin position="828"/>
        <end position="839"/>
    </location>
</feature>
<feature type="domain" description="FH2" evidence="4">
    <location>
        <begin position="338"/>
        <end position="737"/>
    </location>
</feature>
<dbReference type="Pfam" id="PF06367">
    <property type="entry name" value="Drf_FH3"/>
    <property type="match status" value="1"/>
</dbReference>
<dbReference type="InterPro" id="IPR010472">
    <property type="entry name" value="FH3_dom"/>
</dbReference>
<feature type="compositionally biased region" description="Basic and acidic residues" evidence="2">
    <location>
        <begin position="1472"/>
        <end position="1483"/>
    </location>
</feature>
<dbReference type="SUPFAM" id="SSF101447">
    <property type="entry name" value="Formin homology 2 domain (FH2 domain)"/>
    <property type="match status" value="1"/>
</dbReference>
<dbReference type="Pfam" id="PF02181">
    <property type="entry name" value="FH2"/>
    <property type="match status" value="1"/>
</dbReference>
<feature type="compositionally biased region" description="Low complexity" evidence="2">
    <location>
        <begin position="305"/>
        <end position="328"/>
    </location>
</feature>
<dbReference type="InterPro" id="IPR015425">
    <property type="entry name" value="FH2_Formin"/>
</dbReference>
<feature type="compositionally biased region" description="Polar residues" evidence="2">
    <location>
        <begin position="1367"/>
        <end position="1382"/>
    </location>
</feature>
<feature type="compositionally biased region" description="Basic and acidic residues" evidence="2">
    <location>
        <begin position="1001"/>
        <end position="1011"/>
    </location>
</feature>
<feature type="region of interest" description="Disordered" evidence="2">
    <location>
        <begin position="1288"/>
        <end position="1644"/>
    </location>
</feature>
<feature type="compositionally biased region" description="Basic and acidic residues" evidence="2">
    <location>
        <begin position="939"/>
        <end position="961"/>
    </location>
</feature>
<proteinExistence type="predicted"/>
<dbReference type="PANTHER" id="PTHR46345">
    <property type="entry name" value="INVERTED FORMIN-2"/>
    <property type="match status" value="1"/>
</dbReference>
<evidence type="ECO:0000313" key="5">
    <source>
        <dbReference type="EMBL" id="SSW97165.1"/>
    </source>
</evidence>
<feature type="region of interest" description="Disordered" evidence="2">
    <location>
        <begin position="1001"/>
        <end position="1054"/>
    </location>
</feature>
<feature type="compositionally biased region" description="Low complexity" evidence="2">
    <location>
        <begin position="1087"/>
        <end position="1103"/>
    </location>
</feature>
<feature type="domain" description="GBD/FH3" evidence="3">
    <location>
        <begin position="1"/>
        <end position="234"/>
    </location>
</feature>
<sequence length="1644" mass="184032">MDSRIGLDYIVENCDYVVKLGAALDTKNLTVKKQVFELLSALCAYSRDGYDRAIQTLEHYKDLKGERYRFNVVVNELDRATAVEYQVAILSFINCLIISTTDLAERVRIRNEFIGVNLLPIIKNIRRSANSVPDLGVQLDVFDDQRECDESQSLQGPDGINLNSHLDVFYAILRQVADTPQEIPFLSILQHLLRVDPKEPISDIIWDTTETLVHRATLIENRDDAAKLLKTPSVQKFSCPYCLQNSNGRKQSFGAATSNNINSTVSPSAVPSPPPPIPAAPPPPPPMSGFPTPPAPPAPPIANINKPALNKGLNNNNNITTPKTPEPTSDMQQLTLPQQETPVPRSKMKTINWNKIPPNKLMGKNNIWTLVAHAHQDSPMTEMNWDEMEGLFCQQPTQVSQKLERESTDGTPERTRTKRENDITLLDGKRSLNVNIFLKHSNEDIIQLIKNGAHDDIGAEKLRGLLKILPEVDELEMLKLFEGDRSRLGNAEKFLLQLIQVPDYKLRIESMLLKEEFVANINYLQTCINAMLCAGDDLMTNKHLQEVLYMIVVAGNFLNSGGYAGNAAGVKLTSLQKLTEIRANKPGMNLIHFVALQAEKRNAALLTFPEEISALENASKTTLEQLNNEINTFDNRITKIKRQIDQLIEKDIKLQMADFLQAAVNDISMLQDGMSELEILRSQLAEFFCEDPNTFKMEECFKIFYHFCEKFRQAVKENEKRKVLEEQAILRRKQREEQLASKRRQYQTGTPVSDSENAFMLDTSGYDIRMSPAMNRRRIGSFNSNGEGSLVNNSESPDITPNGTLRRRRSRVLSEEDEGNLLDFLRSSGHDNSTRERKGASYGSLDRSWARRARSGNSGKRRPDLLNVDFNADRERPNSPSPLAESKPLPGETQSQNERPRVPREWRQKIESWLQANERDDRQDDEYKKKMRRVTSNRRSLETDTESERGGKLDTLPEEKPGQTVLSPDSYKRVYPDWKPSLSIDQSNVEETLLAIENDVESKSHNKDKSAWRKSNLNVPNTTEDVEERRLKRQRSGEGSINKGPLHSIDEEENKRKNIIQSLGDRTATDKLSIYLRRPSDNEHKSPVSSPIAISSSNQTSSIDNLSNKQSIYIKQSSSSTLPAEKHSIYIRQNKESPSTISSINLTTENEQDSSSKHHSRAEIDADNIETPPTTRRVMNNTCRRFENPRPLHPETLELKSHKKAINPVEQEVLGDGQFDRFSAARRTRRFKRPTDYSSGTEDRSNTTSDSPLKSSNITNTPEKSNSVPKNDTLKQWQHKLKSLDAELEKDSNEAKKLDAISKSNKNTGGRNVTKISQEDVRDAIRSLKSPTPDRTWDGPKEFKINGPVTVTTKGITHELNDEGFEETQSLVSDTPSSCNDTVDQKTVRRKTERLASTDSAATSASDVSRNRRSTSGSSKSSNNTLHSLLVKNQQSLEKSRSLRGAPPSKISTLQSKRSTSMRIKPGSGEGSSHRRLDVERSSSRASLRSSRSSINSTVSTNTVKKVPFKATTPPHVVSPLKRPLTTQNSSTNKSINRTPASRSSSSGSSIGPNRKTPLKNTSNGSHTTSFKENLREPSISRPIRTTLGSKTSLDSNANTSNSNNNNSRASAVGLRSGGSGLTRPSSSSFMRPTAASATKVKGK</sequence>
<evidence type="ECO:0000259" key="4">
    <source>
        <dbReference type="PROSITE" id="PS51444"/>
    </source>
</evidence>
<reference evidence="6" key="2">
    <citation type="submission" date="2018-07" db="EMBL/GenBank/DDBJ databases">
        <authorList>
            <person name="Quirk P.G."/>
            <person name="Krulwich T.A."/>
        </authorList>
    </citation>
    <scope>NUCLEOTIDE SEQUENCE</scope>
</reference>
<feature type="region of interest" description="Disordered" evidence="2">
    <location>
        <begin position="779"/>
        <end position="971"/>
    </location>
</feature>
<evidence type="ECO:0000256" key="1">
    <source>
        <dbReference type="SAM" id="Coils"/>
    </source>
</evidence>
<feature type="compositionally biased region" description="Polar residues" evidence="2">
    <location>
        <begin position="746"/>
        <end position="756"/>
    </location>
</feature>
<feature type="compositionally biased region" description="Low complexity" evidence="2">
    <location>
        <begin position="1397"/>
        <end position="1407"/>
    </location>
</feature>
<dbReference type="SMART" id="SM01139">
    <property type="entry name" value="Drf_FH3"/>
    <property type="match status" value="1"/>
</dbReference>
<feature type="compositionally biased region" description="Basic and acidic residues" evidence="2">
    <location>
        <begin position="1317"/>
        <end position="1326"/>
    </location>
</feature>
<feature type="region of interest" description="Disordered" evidence="2">
    <location>
        <begin position="253"/>
        <end position="345"/>
    </location>
</feature>
<organism evidence="5">
    <name type="scientific">Culicoides sonorensis</name>
    <name type="common">Biting midge</name>
    <dbReference type="NCBI Taxonomy" id="179676"/>
    <lineage>
        <taxon>Eukaryota</taxon>
        <taxon>Metazoa</taxon>
        <taxon>Ecdysozoa</taxon>
        <taxon>Arthropoda</taxon>
        <taxon>Hexapoda</taxon>
        <taxon>Insecta</taxon>
        <taxon>Pterygota</taxon>
        <taxon>Neoptera</taxon>
        <taxon>Endopterygota</taxon>
        <taxon>Diptera</taxon>
        <taxon>Nematocera</taxon>
        <taxon>Chironomoidea</taxon>
        <taxon>Ceratopogonidae</taxon>
        <taxon>Ceratopogoninae</taxon>
        <taxon>Culicoides</taxon>
        <taxon>Monoculicoides</taxon>
    </lineage>
</organism>
<reference evidence="5" key="1">
    <citation type="submission" date="2018-04" db="EMBL/GenBank/DDBJ databases">
        <authorList>
            <person name="Go L.Y."/>
            <person name="Mitchell J.A."/>
        </authorList>
    </citation>
    <scope>NUCLEOTIDE SEQUENCE</scope>
    <source>
        <tissue evidence="5">Whole organism</tissue>
    </source>
</reference>
<protein>
    <submittedName>
        <fullName evidence="5">CSON001319 protein</fullName>
    </submittedName>
</protein>
<feature type="compositionally biased region" description="Polar residues" evidence="2">
    <location>
        <begin position="781"/>
        <end position="803"/>
    </location>
</feature>
<dbReference type="SMART" id="SM00498">
    <property type="entry name" value="FH2"/>
    <property type="match status" value="1"/>
</dbReference>
<evidence type="ECO:0000313" key="6">
    <source>
        <dbReference type="EMBL" id="SSX17551.1"/>
    </source>
</evidence>
<feature type="compositionally biased region" description="Low complexity" evidence="2">
    <location>
        <begin position="1535"/>
        <end position="1554"/>
    </location>
</feature>
<feature type="region of interest" description="Disordered" evidence="2">
    <location>
        <begin position="1225"/>
        <end position="1273"/>
    </location>
</feature>
<gene>
    <name evidence="5" type="primary">CSON001319</name>
</gene>
<feature type="region of interest" description="Disordered" evidence="2">
    <location>
        <begin position="1148"/>
        <end position="1178"/>
    </location>
</feature>
<evidence type="ECO:0000256" key="2">
    <source>
        <dbReference type="SAM" id="MobiDB-lite"/>
    </source>
</evidence>
<dbReference type="InterPro" id="IPR014768">
    <property type="entry name" value="GBD/FH3_dom"/>
</dbReference>
<dbReference type="EMBL" id="UFQT01000011">
    <property type="protein sequence ID" value="SSX17551.1"/>
    <property type="molecule type" value="Genomic_DNA"/>
</dbReference>
<feature type="compositionally biased region" description="Low complexity" evidence="2">
    <location>
        <begin position="1414"/>
        <end position="1430"/>
    </location>
</feature>
<keyword evidence="1" id="KW-0175">Coiled coil</keyword>
<feature type="compositionally biased region" description="Polar residues" evidence="2">
    <location>
        <begin position="329"/>
        <end position="341"/>
    </location>
</feature>
<feature type="coiled-coil region" evidence="1">
    <location>
        <begin position="623"/>
        <end position="650"/>
    </location>
</feature>
<feature type="compositionally biased region" description="Low complexity" evidence="2">
    <location>
        <begin position="1596"/>
        <end position="1612"/>
    </location>
</feature>
<feature type="compositionally biased region" description="Basic and acidic residues" evidence="2">
    <location>
        <begin position="898"/>
        <end position="910"/>
    </location>
</feature>
<dbReference type="EMBL" id="UFQS01000011">
    <property type="protein sequence ID" value="SSW97165.1"/>
    <property type="molecule type" value="Genomic_DNA"/>
</dbReference>
<dbReference type="PROSITE" id="PS51444">
    <property type="entry name" value="FH2"/>
    <property type="match status" value="1"/>
</dbReference>
<feature type="compositionally biased region" description="Basic and acidic residues" evidence="2">
    <location>
        <begin position="917"/>
        <end position="928"/>
    </location>
</feature>
<feature type="region of interest" description="Disordered" evidence="2">
    <location>
        <begin position="1077"/>
        <end position="1103"/>
    </location>
</feature>
<feature type="compositionally biased region" description="Polar residues" evidence="2">
    <location>
        <begin position="1236"/>
        <end position="1273"/>
    </location>
</feature>
<dbReference type="Gene3D" id="1.10.238.150">
    <property type="entry name" value="Formin, FH3 diaphanous domain"/>
    <property type="match status" value="1"/>
</dbReference>
<feature type="region of interest" description="Disordered" evidence="2">
    <location>
        <begin position="397"/>
        <end position="417"/>
    </location>
</feature>
<feature type="compositionally biased region" description="Polar residues" evidence="2">
    <location>
        <begin position="1450"/>
        <end position="1462"/>
    </location>
</feature>
<feature type="compositionally biased region" description="Basic and acidic residues" evidence="2">
    <location>
        <begin position="1335"/>
        <end position="1344"/>
    </location>
</feature>
<feature type="compositionally biased region" description="Basic and acidic residues" evidence="2">
    <location>
        <begin position="402"/>
        <end position="417"/>
    </location>
</feature>
<feature type="compositionally biased region" description="Polar residues" evidence="2">
    <location>
        <begin position="1013"/>
        <end position="1023"/>
    </location>
</feature>